<dbReference type="GO" id="GO:0003700">
    <property type="term" value="F:DNA-binding transcription factor activity"/>
    <property type="evidence" value="ECO:0007669"/>
    <property type="project" value="TreeGrafter"/>
</dbReference>
<keyword evidence="8" id="KW-1185">Reference proteome</keyword>
<feature type="domain" description="IclR-ED" evidence="6">
    <location>
        <begin position="98"/>
        <end position="282"/>
    </location>
</feature>
<evidence type="ECO:0000259" key="6">
    <source>
        <dbReference type="PROSITE" id="PS51078"/>
    </source>
</evidence>
<dbReference type="InterPro" id="IPR036390">
    <property type="entry name" value="WH_DNA-bd_sf"/>
</dbReference>
<dbReference type="InterPro" id="IPR050707">
    <property type="entry name" value="HTH_MetabolicPath_Reg"/>
</dbReference>
<evidence type="ECO:0000313" key="8">
    <source>
        <dbReference type="Proteomes" id="UP000261931"/>
    </source>
</evidence>
<dbReference type="GO" id="GO:0003677">
    <property type="term" value="F:DNA binding"/>
    <property type="evidence" value="ECO:0007669"/>
    <property type="project" value="UniProtKB-KW"/>
</dbReference>
<dbReference type="PROSITE" id="PS51078">
    <property type="entry name" value="ICLR_ED"/>
    <property type="match status" value="1"/>
</dbReference>
<comment type="caution">
    <text evidence="7">The sequence shown here is derived from an EMBL/GenBank/DDBJ whole genome shotgun (WGS) entry which is preliminary data.</text>
</comment>
<evidence type="ECO:0000259" key="5">
    <source>
        <dbReference type="PROSITE" id="PS51077"/>
    </source>
</evidence>
<feature type="compositionally biased region" description="Basic and acidic residues" evidence="4">
    <location>
        <begin position="11"/>
        <end position="32"/>
    </location>
</feature>
<keyword evidence="3" id="KW-0804">Transcription</keyword>
<keyword evidence="2" id="KW-0238">DNA-binding</keyword>
<evidence type="ECO:0000256" key="2">
    <source>
        <dbReference type="ARBA" id="ARBA00023125"/>
    </source>
</evidence>
<dbReference type="RefSeq" id="WP_116960937.1">
    <property type="nucleotide sequence ID" value="NZ_JBBCKC010000203.1"/>
</dbReference>
<dbReference type="PROSITE" id="PS51077">
    <property type="entry name" value="HTH_ICLR"/>
    <property type="match status" value="1"/>
</dbReference>
<feature type="region of interest" description="Disordered" evidence="4">
    <location>
        <begin position="1"/>
        <end position="34"/>
    </location>
</feature>
<dbReference type="SUPFAM" id="SSF46785">
    <property type="entry name" value="Winged helix' DNA-binding domain"/>
    <property type="match status" value="1"/>
</dbReference>
<evidence type="ECO:0000256" key="4">
    <source>
        <dbReference type="SAM" id="MobiDB-lite"/>
    </source>
</evidence>
<dbReference type="Gene3D" id="1.10.10.10">
    <property type="entry name" value="Winged helix-like DNA-binding domain superfamily/Winged helix DNA-binding domain"/>
    <property type="match status" value="1"/>
</dbReference>
<dbReference type="Proteomes" id="UP000261931">
    <property type="component" value="Unassembled WGS sequence"/>
</dbReference>
<dbReference type="SMART" id="SM00346">
    <property type="entry name" value="HTH_ICLR"/>
    <property type="match status" value="1"/>
</dbReference>
<proteinExistence type="predicted"/>
<sequence length="302" mass="32789">MNSEARLFVQDIEKSGGSERKRQGGRSDREEGAAVGSLSRGLQILDVLTQAPGWLSLSDIAAETGLDASTAHRLLQTLIESGHAVRDDALKRYLPGPRTLSPLSLFHPLTQLRREALPVLEFLQSQIGETCAFVLFLGQERLVVDFVRGSHPLSPYYDTWLKSPLHGSASGKLLLAWMQEAERAELLGPGPYPAHTAKTITSPEELEGDLKLVRQRGYAVAREDAYESLVALGVPLAFQRDAQPIGCLVISAASSSLGPEAEPKVSEQLRAATTLLMNGAPTMQVFRQWTARGIRRGSATLA</sequence>
<dbReference type="InterPro" id="IPR014757">
    <property type="entry name" value="Tscrpt_reg_IclR_C"/>
</dbReference>
<dbReference type="PANTHER" id="PTHR30136:SF24">
    <property type="entry name" value="HTH-TYPE TRANSCRIPTIONAL REPRESSOR ALLR"/>
    <property type="match status" value="1"/>
</dbReference>
<evidence type="ECO:0000313" key="7">
    <source>
        <dbReference type="EMBL" id="RFP76172.1"/>
    </source>
</evidence>
<dbReference type="InterPro" id="IPR029016">
    <property type="entry name" value="GAF-like_dom_sf"/>
</dbReference>
<organism evidence="7 8">
    <name type="scientific">Hydrogenophaga borbori</name>
    <dbReference type="NCBI Taxonomy" id="2294117"/>
    <lineage>
        <taxon>Bacteria</taxon>
        <taxon>Pseudomonadati</taxon>
        <taxon>Pseudomonadota</taxon>
        <taxon>Betaproteobacteria</taxon>
        <taxon>Burkholderiales</taxon>
        <taxon>Comamonadaceae</taxon>
        <taxon>Hydrogenophaga</taxon>
    </lineage>
</organism>
<gene>
    <name evidence="7" type="ORF">DY262_20570</name>
</gene>
<dbReference type="InterPro" id="IPR036388">
    <property type="entry name" value="WH-like_DNA-bd_sf"/>
</dbReference>
<dbReference type="EMBL" id="QVLS01000017">
    <property type="protein sequence ID" value="RFP76172.1"/>
    <property type="molecule type" value="Genomic_DNA"/>
</dbReference>
<accession>A0A372EE71</accession>
<evidence type="ECO:0000256" key="1">
    <source>
        <dbReference type="ARBA" id="ARBA00023015"/>
    </source>
</evidence>
<dbReference type="Pfam" id="PF01614">
    <property type="entry name" value="IclR_C"/>
    <property type="match status" value="1"/>
</dbReference>
<dbReference type="InterPro" id="IPR005471">
    <property type="entry name" value="Tscrpt_reg_IclR_N"/>
</dbReference>
<reference evidence="7 8" key="1">
    <citation type="submission" date="2018-08" db="EMBL/GenBank/DDBJ databases">
        <title>Hydrogenophaga sp. LA-38 isolated from sludge.</title>
        <authorList>
            <person name="Im W.-T."/>
        </authorList>
    </citation>
    <scope>NUCLEOTIDE SEQUENCE [LARGE SCALE GENOMIC DNA]</scope>
    <source>
        <strain evidence="7 8">LA-38</strain>
    </source>
</reference>
<dbReference type="AlphaFoldDB" id="A0A372EE71"/>
<protein>
    <submittedName>
        <fullName evidence="7">IclR family transcriptional regulator</fullName>
    </submittedName>
</protein>
<feature type="domain" description="HTH iclR-type" evidence="5">
    <location>
        <begin position="35"/>
        <end position="97"/>
    </location>
</feature>
<keyword evidence="1" id="KW-0805">Transcription regulation</keyword>
<dbReference type="PANTHER" id="PTHR30136">
    <property type="entry name" value="HELIX-TURN-HELIX TRANSCRIPTIONAL REGULATOR, ICLR FAMILY"/>
    <property type="match status" value="1"/>
</dbReference>
<evidence type="ECO:0000256" key="3">
    <source>
        <dbReference type="ARBA" id="ARBA00023163"/>
    </source>
</evidence>
<dbReference type="Gene3D" id="3.30.450.40">
    <property type="match status" value="1"/>
</dbReference>
<dbReference type="GO" id="GO:0045892">
    <property type="term" value="P:negative regulation of DNA-templated transcription"/>
    <property type="evidence" value="ECO:0007669"/>
    <property type="project" value="TreeGrafter"/>
</dbReference>
<name>A0A372EE71_9BURK</name>
<dbReference type="SUPFAM" id="SSF55781">
    <property type="entry name" value="GAF domain-like"/>
    <property type="match status" value="1"/>
</dbReference>
<dbReference type="Pfam" id="PF09339">
    <property type="entry name" value="HTH_IclR"/>
    <property type="match status" value="1"/>
</dbReference>